<dbReference type="GO" id="GO:0006397">
    <property type="term" value="P:mRNA processing"/>
    <property type="evidence" value="ECO:0007669"/>
    <property type="project" value="UniProtKB-KW"/>
</dbReference>
<sequence>MSYRRGYEGRREGGGRWQNDRPRNNRSGPYDRQRQRDRPPVDEPEDIEMRLKSLIIKIGDKASSDLKINLTKMAGILSTDYQKFPETVASTFKSCITELPMKTAVYGTLLGLLNVKNHEVTSRLFDDIVAAAKESLAKSEWQKVKYYVRYFGELVNANVILPAAYLDLLNDLLAAVDESNLIISYADCMVYIVLAALPWCGKGLHERKPGELQRLLARVEKYLQKRGDTHTIDLLKTYRGENLPYSVSDPLAHLWSIIQNLQNDKWEITMMLQPYQLFDEELNQALQHELPTFELPQPSQDALYIAPNAPFRIFYTEAPSDKFPAADSASYFVLQEIVHDTVLLFESNRKECAKYLLGLHNNFESGLFATQITEGSDKSNEEQKDTIMEQADGWVLSEIVLEHVFGTMLRLPSPPVKQVYFAALIIELCKGENSSASQSLKKAVHILFERLADMDAGLISRLYNWFPHHLSNVGFEWEWDAWEGALSLDPLHPQLCFIRETLEKEVRLSYYDRVKTTLPDEIANLMASEPPAPSQELLSPSHPHHDAVKQLLGKLKMKQDADALNDTLVAIRKQEIENGVTQEQADETAREIFTQAVLLLGSKSFSHVLNVIERCLDVLRGLNQNPAERLHSVRIIARFWKSNTQLLGILLDKFMNYRIIDPTSIISWIFESEQLEQVGRSYLWEILHVTLNKVINRAQHVQTKLDGFRDVYNKNEVIRSENPSAESEAEGQQEQVAIQTVEKSLETVIREQKEVFMVVLQKFTQTLQDMYGRFEAGGLDPNTDFTFRWVNGWYKDVLRMYHKEISTFSTTLESLVFVDHLDSRIKEPFHQLKQLRHRA</sequence>
<feature type="domain" description="MIF4G" evidence="7">
    <location>
        <begin position="48"/>
        <end position="250"/>
    </location>
</feature>
<dbReference type="Pfam" id="PF09088">
    <property type="entry name" value="MIF4G_like"/>
    <property type="match status" value="1"/>
</dbReference>
<gene>
    <name evidence="8" type="ORF">K450DRAFT_252073</name>
</gene>
<evidence type="ECO:0000256" key="1">
    <source>
        <dbReference type="ARBA" id="ARBA00004123"/>
    </source>
</evidence>
<dbReference type="GO" id="GO:0000184">
    <property type="term" value="P:nuclear-transcribed mRNA catabolic process, nonsense-mediated decay"/>
    <property type="evidence" value="ECO:0007669"/>
    <property type="project" value="TreeGrafter"/>
</dbReference>
<dbReference type="GO" id="GO:0003729">
    <property type="term" value="F:mRNA binding"/>
    <property type="evidence" value="ECO:0007669"/>
    <property type="project" value="TreeGrafter"/>
</dbReference>
<dbReference type="Pfam" id="PF09090">
    <property type="entry name" value="MIF4G_like_2"/>
    <property type="match status" value="1"/>
</dbReference>
<evidence type="ECO:0000313" key="8">
    <source>
        <dbReference type="EMBL" id="KAI8577353.1"/>
    </source>
</evidence>
<comment type="caution">
    <text evidence="8">The sequence shown here is derived from an EMBL/GenBank/DDBJ whole genome shotgun (WGS) entry which is preliminary data.</text>
</comment>
<keyword evidence="4" id="KW-0508">mRNA splicing</keyword>
<dbReference type="Gene3D" id="1.25.40.180">
    <property type="match status" value="3"/>
</dbReference>
<keyword evidence="5" id="KW-0539">Nucleus</keyword>
<dbReference type="InterPro" id="IPR027159">
    <property type="entry name" value="CBP80"/>
</dbReference>
<reference evidence="8" key="1">
    <citation type="submission" date="2021-06" db="EMBL/GenBank/DDBJ databases">
        <authorList>
            <consortium name="DOE Joint Genome Institute"/>
            <person name="Mondo S.J."/>
            <person name="Amses K.R."/>
            <person name="Simmons D.R."/>
            <person name="Longcore J.E."/>
            <person name="Seto K."/>
            <person name="Alves G.H."/>
            <person name="Bonds A.E."/>
            <person name="Quandt C.A."/>
            <person name="Davis W.J."/>
            <person name="Chang Y."/>
            <person name="Letcher P.M."/>
            <person name="Powell M.J."/>
            <person name="Kuo A."/>
            <person name="Labutti K."/>
            <person name="Pangilinan J."/>
            <person name="Andreopoulos W."/>
            <person name="Tritt A."/>
            <person name="Riley R."/>
            <person name="Hundley H."/>
            <person name="Johnson J."/>
            <person name="Lipzen A."/>
            <person name="Barry K."/>
            <person name="Berbee M.L."/>
            <person name="Buchler N.E."/>
            <person name="Grigoriev I.V."/>
            <person name="Spatafora J.W."/>
            <person name="Stajich J.E."/>
            <person name="James T.Y."/>
        </authorList>
    </citation>
    <scope>NUCLEOTIDE SEQUENCE</scope>
    <source>
        <strain evidence="8">AG</strain>
    </source>
</reference>
<protein>
    <recommendedName>
        <fullName evidence="7">MIF4G domain-containing protein</fullName>
    </recommendedName>
</protein>
<evidence type="ECO:0000313" key="9">
    <source>
        <dbReference type="Proteomes" id="UP001206595"/>
    </source>
</evidence>
<dbReference type="InterPro" id="IPR015172">
    <property type="entry name" value="MIF4G-like_typ-1"/>
</dbReference>
<evidence type="ECO:0000256" key="3">
    <source>
        <dbReference type="ARBA" id="ARBA00022664"/>
    </source>
</evidence>
<proteinExistence type="inferred from homology"/>
<dbReference type="PANTHER" id="PTHR12412">
    <property type="entry name" value="CAP BINDING PROTEIN"/>
    <property type="match status" value="1"/>
</dbReference>
<dbReference type="EMBL" id="MU620941">
    <property type="protein sequence ID" value="KAI8577353.1"/>
    <property type="molecule type" value="Genomic_DNA"/>
</dbReference>
<dbReference type="Proteomes" id="UP001206595">
    <property type="component" value="Unassembled WGS sequence"/>
</dbReference>
<dbReference type="SUPFAM" id="SSF48371">
    <property type="entry name" value="ARM repeat"/>
    <property type="match status" value="3"/>
</dbReference>
<keyword evidence="9" id="KW-1185">Reference proteome</keyword>
<dbReference type="GO" id="GO:0006406">
    <property type="term" value="P:mRNA export from nucleus"/>
    <property type="evidence" value="ECO:0007669"/>
    <property type="project" value="InterPro"/>
</dbReference>
<feature type="region of interest" description="Disordered" evidence="6">
    <location>
        <begin position="1"/>
        <end position="44"/>
    </location>
</feature>
<dbReference type="GO" id="GO:0000339">
    <property type="term" value="F:RNA cap binding"/>
    <property type="evidence" value="ECO:0007669"/>
    <property type="project" value="InterPro"/>
</dbReference>
<dbReference type="AlphaFoldDB" id="A0AAD5HCN3"/>
<dbReference type="Pfam" id="PF02854">
    <property type="entry name" value="MIF4G"/>
    <property type="match status" value="1"/>
</dbReference>
<dbReference type="PANTHER" id="PTHR12412:SF2">
    <property type="entry name" value="NUCLEAR CAP-BINDING PROTEIN SUBUNIT 1"/>
    <property type="match status" value="1"/>
</dbReference>
<comment type="subcellular location">
    <subcellularLocation>
        <location evidence="1">Nucleus</location>
    </subcellularLocation>
</comment>
<reference evidence="8" key="2">
    <citation type="journal article" date="2022" name="Proc. Natl. Acad. Sci. U.S.A.">
        <title>Diploid-dominant life cycles characterize the early evolution of Fungi.</title>
        <authorList>
            <person name="Amses K.R."/>
            <person name="Simmons D.R."/>
            <person name="Longcore J.E."/>
            <person name="Mondo S.J."/>
            <person name="Seto K."/>
            <person name="Jeronimo G.H."/>
            <person name="Bonds A.E."/>
            <person name="Quandt C.A."/>
            <person name="Davis W.J."/>
            <person name="Chang Y."/>
            <person name="Federici B.A."/>
            <person name="Kuo A."/>
            <person name="LaButti K."/>
            <person name="Pangilinan J."/>
            <person name="Andreopoulos W."/>
            <person name="Tritt A."/>
            <person name="Riley R."/>
            <person name="Hundley H."/>
            <person name="Johnson J."/>
            <person name="Lipzen A."/>
            <person name="Barry K."/>
            <person name="Lang B.F."/>
            <person name="Cuomo C.A."/>
            <person name="Buchler N.E."/>
            <person name="Grigoriev I.V."/>
            <person name="Spatafora J.W."/>
            <person name="Stajich J.E."/>
            <person name="James T.Y."/>
        </authorList>
    </citation>
    <scope>NUCLEOTIDE SEQUENCE</scope>
    <source>
        <strain evidence="8">AG</strain>
    </source>
</reference>
<dbReference type="GO" id="GO:0005846">
    <property type="term" value="C:nuclear cap binding complex"/>
    <property type="evidence" value="ECO:0007669"/>
    <property type="project" value="InterPro"/>
</dbReference>
<evidence type="ECO:0000259" key="7">
    <source>
        <dbReference type="SMART" id="SM00543"/>
    </source>
</evidence>
<dbReference type="InterPro" id="IPR003890">
    <property type="entry name" value="MIF4G-like_typ-3"/>
</dbReference>
<evidence type="ECO:0000256" key="4">
    <source>
        <dbReference type="ARBA" id="ARBA00023187"/>
    </source>
</evidence>
<dbReference type="InterPro" id="IPR016024">
    <property type="entry name" value="ARM-type_fold"/>
</dbReference>
<comment type="similarity">
    <text evidence="2">Belongs to the NCBP1 family.</text>
</comment>
<organism evidence="8 9">
    <name type="scientific">Umbelopsis ramanniana AG</name>
    <dbReference type="NCBI Taxonomy" id="1314678"/>
    <lineage>
        <taxon>Eukaryota</taxon>
        <taxon>Fungi</taxon>
        <taxon>Fungi incertae sedis</taxon>
        <taxon>Mucoromycota</taxon>
        <taxon>Mucoromycotina</taxon>
        <taxon>Umbelopsidomycetes</taxon>
        <taxon>Umbelopsidales</taxon>
        <taxon>Umbelopsidaceae</taxon>
        <taxon>Umbelopsis</taxon>
    </lineage>
</organism>
<name>A0AAD5HCN3_UMBRA</name>
<dbReference type="GO" id="GO:0008380">
    <property type="term" value="P:RNA splicing"/>
    <property type="evidence" value="ECO:0007669"/>
    <property type="project" value="UniProtKB-KW"/>
</dbReference>
<dbReference type="GO" id="GO:0005634">
    <property type="term" value="C:nucleus"/>
    <property type="evidence" value="ECO:0007669"/>
    <property type="project" value="UniProtKB-SubCell"/>
</dbReference>
<evidence type="ECO:0000256" key="5">
    <source>
        <dbReference type="ARBA" id="ARBA00023242"/>
    </source>
</evidence>
<dbReference type="SMART" id="SM00543">
    <property type="entry name" value="MIF4G"/>
    <property type="match status" value="1"/>
</dbReference>
<evidence type="ECO:0000256" key="2">
    <source>
        <dbReference type="ARBA" id="ARBA00007413"/>
    </source>
</evidence>
<evidence type="ECO:0000256" key="6">
    <source>
        <dbReference type="SAM" id="MobiDB-lite"/>
    </source>
</evidence>
<keyword evidence="3" id="KW-0507">mRNA processing</keyword>
<dbReference type="InterPro" id="IPR015174">
    <property type="entry name" value="MIF4G-like_typ-2"/>
</dbReference>
<accession>A0AAD5HCN3</accession>
<dbReference type="GeneID" id="75916161"/>
<dbReference type="RefSeq" id="XP_051442357.1">
    <property type="nucleotide sequence ID" value="XM_051590818.1"/>
</dbReference>